<name>A0ABS3A7U3_9VIBR</name>
<evidence type="ECO:0000313" key="2">
    <source>
        <dbReference type="Proteomes" id="UP000779070"/>
    </source>
</evidence>
<dbReference type="Proteomes" id="UP000779070">
    <property type="component" value="Unassembled WGS sequence"/>
</dbReference>
<dbReference type="InterPro" id="IPR009679">
    <property type="entry name" value="Phage_186_CII-like"/>
</dbReference>
<proteinExistence type="predicted"/>
<protein>
    <submittedName>
        <fullName evidence="1">Phage regulatory CII family protein</fullName>
    </submittedName>
</protein>
<gene>
    <name evidence="1" type="ORF">JYA62_23265</name>
</gene>
<dbReference type="Pfam" id="PF06892">
    <property type="entry name" value="Phage_CP76"/>
    <property type="match status" value="1"/>
</dbReference>
<reference evidence="1 2" key="1">
    <citation type="submission" date="2021-02" db="EMBL/GenBank/DDBJ databases">
        <title>Draft Genome Sequences of 5 Vibrio neptunius Strains Isolated From of Bivalve Hatcheries.</title>
        <authorList>
            <person name="Galvis F."/>
            <person name="Barja J.L."/>
            <person name="Lemos M.L."/>
            <person name="Balado M."/>
        </authorList>
    </citation>
    <scope>NUCLEOTIDE SEQUENCE [LARGE SCALE GENOMIC DNA]</scope>
    <source>
        <strain evidence="1 2">PP-145.98</strain>
    </source>
</reference>
<sequence length="179" mass="19571">MNESDSMYAFVGTNQWAFNEACWALARSENMTKLAERIGMSPTIRRNKLNPEQPHVLSGVEFIAITKVSGNHTRVNNLFLSLGVVTAHIPCEASEETFIKRALENSIFSGDLAQMALVQAASSRLSRANQHNINQKAHASIGNLVLLMSDLEERTQGVSPFFAMGVDFVANGEPVSGFS</sequence>
<comment type="caution">
    <text evidence="1">The sequence shown here is derived from an EMBL/GenBank/DDBJ whole genome shotgun (WGS) entry which is preliminary data.</text>
</comment>
<dbReference type="RefSeq" id="WP_206372197.1">
    <property type="nucleotide sequence ID" value="NZ_CAWPTM010000128.1"/>
</dbReference>
<accession>A0ABS3A7U3</accession>
<dbReference type="EMBL" id="JAFHLB010000054">
    <property type="protein sequence ID" value="MBN3580540.1"/>
    <property type="molecule type" value="Genomic_DNA"/>
</dbReference>
<keyword evidence="2" id="KW-1185">Reference proteome</keyword>
<organism evidence="1 2">
    <name type="scientific">Vibrio neptunius</name>
    <dbReference type="NCBI Taxonomy" id="170651"/>
    <lineage>
        <taxon>Bacteria</taxon>
        <taxon>Pseudomonadati</taxon>
        <taxon>Pseudomonadota</taxon>
        <taxon>Gammaproteobacteria</taxon>
        <taxon>Vibrionales</taxon>
        <taxon>Vibrionaceae</taxon>
        <taxon>Vibrio</taxon>
    </lineage>
</organism>
<evidence type="ECO:0000313" key="1">
    <source>
        <dbReference type="EMBL" id="MBN3580540.1"/>
    </source>
</evidence>